<dbReference type="GO" id="GO:0016740">
    <property type="term" value="F:transferase activity"/>
    <property type="evidence" value="ECO:0007669"/>
    <property type="project" value="UniProtKB-KW"/>
</dbReference>
<feature type="domain" description="Asn/Gln amidotransferase" evidence="5">
    <location>
        <begin position="29"/>
        <end position="85"/>
    </location>
</feature>
<evidence type="ECO:0000256" key="1">
    <source>
        <dbReference type="ARBA" id="ARBA00022598"/>
    </source>
</evidence>
<keyword evidence="7" id="KW-1185">Reference proteome</keyword>
<dbReference type="InterPro" id="IPR023168">
    <property type="entry name" value="GatB_Yqey_C_2"/>
</dbReference>
<keyword evidence="2" id="KW-0547">Nucleotide-binding</keyword>
<name>A0A6B9J7R4_9CAUD</name>
<organism evidence="6 7">
    <name type="scientific">Rhizobium phage RL2RES</name>
    <dbReference type="NCBI Taxonomy" id="103371"/>
    <lineage>
        <taxon>Viruses</taxon>
        <taxon>Duplodnaviria</taxon>
        <taxon>Heunggongvirae</taxon>
        <taxon>Uroviricota</taxon>
        <taxon>Caudoviricetes</taxon>
        <taxon>Pootjesviridae</taxon>
        <taxon>Innesvirus</taxon>
        <taxon>Innesvirus RL2RES</taxon>
    </lineage>
</organism>
<keyword evidence="3" id="KW-0067">ATP-binding</keyword>
<dbReference type="Gene3D" id="1.10.10.410">
    <property type="match status" value="1"/>
</dbReference>
<keyword evidence="1" id="KW-0436">Ligase</keyword>
<dbReference type="Proteomes" id="UP000433502">
    <property type="component" value="Segment"/>
</dbReference>
<evidence type="ECO:0000256" key="4">
    <source>
        <dbReference type="ARBA" id="ARBA00022917"/>
    </source>
</evidence>
<evidence type="ECO:0000259" key="5">
    <source>
        <dbReference type="Pfam" id="PF02637"/>
    </source>
</evidence>
<evidence type="ECO:0000313" key="7">
    <source>
        <dbReference type="Proteomes" id="UP000433502"/>
    </source>
</evidence>
<evidence type="ECO:0000256" key="3">
    <source>
        <dbReference type="ARBA" id="ARBA00022840"/>
    </source>
</evidence>
<dbReference type="InterPro" id="IPR018027">
    <property type="entry name" value="Asn/Gln_amidotransferase"/>
</dbReference>
<sequence length="90" mass="10086">MMEPDGPLTGGLPFHSDETMVFACKAVTEKDLINTINRLIVDNPDKTELAKDKPMLAGWFIGQVMKEYGGKPDPTRVTTLVQRYLFGEKK</sequence>
<proteinExistence type="predicted"/>
<evidence type="ECO:0000313" key="6">
    <source>
        <dbReference type="EMBL" id="QGZ14281.1"/>
    </source>
</evidence>
<reference evidence="6 7" key="1">
    <citation type="submission" date="2019-10" db="EMBL/GenBank/DDBJ databases">
        <title>Complete genome sequence of bacteriophage vB_RLeM_RL2RES.</title>
        <authorList>
            <person name="Gunathilake D."/>
            <person name="Bhat S."/>
            <person name="Yost C.K."/>
            <person name="Hynes M.F."/>
        </authorList>
    </citation>
    <scope>NUCLEOTIDE SEQUENCE [LARGE SCALE GENOMIC DNA]</scope>
</reference>
<keyword evidence="4" id="KW-0648">Protein biosynthesis</keyword>
<keyword evidence="6" id="KW-0808">Transferase</keyword>
<dbReference type="Pfam" id="PF02637">
    <property type="entry name" value="GatB_Yqey"/>
    <property type="match status" value="1"/>
</dbReference>
<protein>
    <submittedName>
        <fullName evidence="6">Aspartyl/glutamyl-tRNA(Asn/Gln) amidotransferase subunit B</fullName>
    </submittedName>
</protein>
<dbReference type="GO" id="GO:0005524">
    <property type="term" value="F:ATP binding"/>
    <property type="evidence" value="ECO:0007669"/>
    <property type="project" value="UniProtKB-KW"/>
</dbReference>
<evidence type="ECO:0000256" key="2">
    <source>
        <dbReference type="ARBA" id="ARBA00022741"/>
    </source>
</evidence>
<dbReference type="GO" id="GO:0016884">
    <property type="term" value="F:carbon-nitrogen ligase activity, with glutamine as amido-N-donor"/>
    <property type="evidence" value="ECO:0007669"/>
    <property type="project" value="InterPro"/>
</dbReference>
<dbReference type="EMBL" id="MN549361">
    <property type="protein sequence ID" value="QGZ14281.1"/>
    <property type="molecule type" value="Genomic_DNA"/>
</dbReference>
<dbReference type="InterPro" id="IPR003789">
    <property type="entry name" value="Asn/Gln_tRNA_amidoTrase-B-like"/>
</dbReference>
<gene>
    <name evidence="6" type="ORF">RL2RES_118</name>
</gene>
<accession>A0A6B9J7R4</accession>
<dbReference type="SUPFAM" id="SSF89095">
    <property type="entry name" value="GatB/YqeY motif"/>
    <property type="match status" value="1"/>
</dbReference>